<feature type="domain" description="SET" evidence="5">
    <location>
        <begin position="1150"/>
        <end position="1275"/>
    </location>
</feature>
<keyword evidence="2" id="KW-0813">Transport</keyword>
<feature type="region of interest" description="Disordered" evidence="4">
    <location>
        <begin position="571"/>
        <end position="595"/>
    </location>
</feature>
<dbReference type="Pfam" id="PF00856">
    <property type="entry name" value="SET"/>
    <property type="match status" value="1"/>
</dbReference>
<dbReference type="InterPro" id="IPR029175">
    <property type="entry name" value="EXOC2/Sec5"/>
</dbReference>
<dbReference type="Gene3D" id="2.60.420.10">
    <property type="entry name" value="Maltose phosphorylase, domain 3"/>
    <property type="match status" value="1"/>
</dbReference>
<evidence type="ECO:0000256" key="2">
    <source>
        <dbReference type="ARBA" id="ARBA00022448"/>
    </source>
</evidence>
<reference evidence="6 7" key="1">
    <citation type="submission" date="2019-11" db="EMBL/GenBank/DDBJ databases">
        <title>Venturia inaequalis Genome Resource.</title>
        <authorList>
            <person name="Lichtner F.J."/>
        </authorList>
    </citation>
    <scope>NUCLEOTIDE SEQUENCE [LARGE SCALE GENOMIC DNA]</scope>
    <source>
        <strain evidence="6">Bline_iso_100314</strain>
    </source>
</reference>
<dbReference type="GO" id="GO:0005975">
    <property type="term" value="P:carbohydrate metabolic process"/>
    <property type="evidence" value="ECO:0007669"/>
    <property type="project" value="InterPro"/>
</dbReference>
<dbReference type="SUPFAM" id="SSF82199">
    <property type="entry name" value="SET domain"/>
    <property type="match status" value="1"/>
</dbReference>
<feature type="region of interest" description="Disordered" evidence="4">
    <location>
        <begin position="1"/>
        <end position="47"/>
    </location>
</feature>
<dbReference type="Gene3D" id="1.50.10.10">
    <property type="match status" value="1"/>
</dbReference>
<sequence length="2228" mass="249146">MEDKINNHYGIKNPYPDRWPDDLHSEDSEPELLPGLNKRKSRSRYSVLNKSSTSRASFVPGAERSKNGVQNLVQSDEVDPLGGPKTVIQVLRQRGLPVEDDFRLRNRFLLSSTTFSPPQFLSQVHNNASTESLLQGLDFLSRSIEQKSASLKVLVESNFERFVRAKATIDNVYKEMRNQGSEPEPLTAASNRRMSHNRNLSKGSIHGRKISAGLMSPQLGVDPQTTGKRKNALIKESEYGVQPIKAPLQELAAKAEEVWGPALGGREKEDSLKAVLACMDKNRPLFEIGSSIRDAIKRKDNEAIVEDYGKARKYADDAKSLVDTAVQRGVPMNDMQVHQVIVTARMWADVDEQIETFKKDVWRKLAGTHFSKTTAVDESKPEEHIELISILLELGVDTNPINVWLISRYDFLKQKIEATFERSKIEIEILRRRLSNGEKRTVRQLAASLRSASSDGRVSNTNSIDAPKIIEVWEHIYALMIALLSNQGGILGEVIEFWETSQAFIDGRAQRTLPTGINGASRKHHRLSVDGVKHLTSGAMELVTRMQEELNDFFLGDPPLDVSLLFSPVPDTPDTPKTPTPAGLTPLSASRFRFDPNDIPPPSPREGQSWEKFAFWPPQANSLSGAHYLSKILVLVGTAACEMASLSVVKDGDRSLNQIKTLVNNVRERCLQAILAAWASDSGNCRLLEDWTRSPERPDLTNMPARFMNFEGFLLSNLQKILYISEATRRSDSPEVIVPPSQKLLQMVRSQFSGSIYKALTCMVENAERPGIDELVEGDLDSLVITDTIQSTEGTTRNLNATNKKIRVLVTLSNIQNLRNEIIQHLISQFENSFGVKLTEETTQIRDLLVEIDTKQFSSYCSPIIKFLTRTIREGIASPDWEPSTPRPQDARPYIYRTLLTLVMVHTEVSTTANPLTSPILKHLIEAISAVEIEAFKQRASYSLPALMQATLDVEFLAQTMNAFISDKASEMQAKVYVALDERTDNDARLKLQSELQEMRNTLKRLRERTRVEYGCFKRERTGKTGAQKGRPRSGVDLFGLVGGGRERLMKADFEIDMSLTILFLRGGISSRDGPGGLFILLCPQWLTKYFQKCQAEAWKRSHKFECRKWDDPEDPTQPKHRDHIVRAVTELLWRWHKGSISQPEWDDFQDLKSNYDLFAKETSFGGLKTQTEFDRKDQVDKIGELTWRHTTFDRMKKSPFTREQVVRMIALLQTNSLTLVSPAYDPMGIALDPFAARANHSCSPNAYVVMDGPSLSFRTLQPILKDSEIFISYIESTDSTKSRLDELATRYYFKCDCTKCKRAPGQEDKFSKPMDVVSKAIYAMYERLNFHDVLQRAKQTQTNADSLVEELIFGTERNFQLYLRGDPDRDEPIQLSTATKGEAALIKNQDLMCILRDTGVWPEIRQPYPALRHEYFLGCLTMKKYSDAFYHGLKTYYDIDPLLYPAPYHPMRVVHTFSLARLAIIFVMDATENPESDPAGTIKFARQQGYDFAPLVFKLIKDAKDNVLKSHGEKNPFTKMVNEKWEELITDMGLKDERRRRALESVYESNVPFYLMLSSTFALANAALFSLAQAIPYDQYILAPSSRTLKPISVYNVNGTVTGADSVTEGKTGTLSFKGESAVTFDYAKNIGGIVTLNVSGVSDANQYIGLTFSESSLWISGLYSDATADAGRDEIYWFHITAPGVYTVDADHQRGAFKYLSLIHNSTGSVELTGVSTYFTPVPHKTESELRKYTGYFHSNDELLNRIWYAGAYTNQLCTIDPKHGNALVHLDELTGDSPFTITTWYNNLTISPGKSVSTDGAKRDRLAWPGDLSVAMPSMLVSTNDLISIGNSIDSIYALQNKTTGMLPYVALPPDLVPASLSSAYSFTYHCYSIIGVYDFYLYSGDLSYLSAKWPQYKKALSFALSFIDSSGLANITSGADWLRFGMGGHNIEANAILYHTVSQAIILANLLNDTAQTATWAAQAATIKSAANTLLWNETAGLYRDNETTTLMPQDGNVWAIISNLTDSPSQIQTISSALVARWGPYGAPAPEADIAVSPFIGSFELQAHLAAGNATRAINLMRLQWGFMLNDPRMTNSSFIEGYSTNGDLHYPAYKNDPRISHAHGWATGPTSSLTFGIAGINLLTAAGKTWRIEPQLADLTNIEAGFETPLGFFEAKTAVSFSRKSVTLNFETPKGTRGSAGVESRRKISKGPVQLDGEKYLIQAGTAPDEDISGKFSREKVE</sequence>
<accession>A0A8H3YN55</accession>
<dbReference type="PANTHER" id="PTHR13043">
    <property type="entry name" value="EXOCYST COMPLEX COMPONENT SEC5"/>
    <property type="match status" value="1"/>
</dbReference>
<dbReference type="InterPro" id="IPR012341">
    <property type="entry name" value="6hp_glycosidase-like_sf"/>
</dbReference>
<dbReference type="EMBL" id="WNWQ01000576">
    <property type="protein sequence ID" value="KAE9965813.1"/>
    <property type="molecule type" value="Genomic_DNA"/>
</dbReference>
<evidence type="ECO:0000313" key="7">
    <source>
        <dbReference type="Proteomes" id="UP000433883"/>
    </source>
</evidence>
<dbReference type="SUPFAM" id="SSF48208">
    <property type="entry name" value="Six-hairpin glycosidases"/>
    <property type="match status" value="1"/>
</dbReference>
<dbReference type="GO" id="GO:0003824">
    <property type="term" value="F:catalytic activity"/>
    <property type="evidence" value="ECO:0007669"/>
    <property type="project" value="UniProtKB-ARBA"/>
</dbReference>
<feature type="compositionally biased region" description="Basic and acidic residues" evidence="4">
    <location>
        <begin position="18"/>
        <end position="27"/>
    </location>
</feature>
<comment type="similarity">
    <text evidence="1">Belongs to the SEC5 family.</text>
</comment>
<dbReference type="GO" id="GO:0006887">
    <property type="term" value="P:exocytosis"/>
    <property type="evidence" value="ECO:0007669"/>
    <property type="project" value="UniProtKB-KW"/>
</dbReference>
<evidence type="ECO:0000256" key="4">
    <source>
        <dbReference type="SAM" id="MobiDB-lite"/>
    </source>
</evidence>
<evidence type="ECO:0000256" key="3">
    <source>
        <dbReference type="ARBA" id="ARBA00022483"/>
    </source>
</evidence>
<dbReference type="InterPro" id="IPR001214">
    <property type="entry name" value="SET_dom"/>
</dbReference>
<dbReference type="GO" id="GO:0006893">
    <property type="term" value="P:Golgi to plasma membrane transport"/>
    <property type="evidence" value="ECO:0007669"/>
    <property type="project" value="InterPro"/>
</dbReference>
<dbReference type="Proteomes" id="UP000433883">
    <property type="component" value="Unassembled WGS sequence"/>
</dbReference>
<dbReference type="InterPro" id="IPR008928">
    <property type="entry name" value="6-hairpin_glycosidase_sf"/>
</dbReference>
<organism evidence="6 7">
    <name type="scientific">Venturia inaequalis</name>
    <name type="common">Apple scab fungus</name>
    <dbReference type="NCBI Taxonomy" id="5025"/>
    <lineage>
        <taxon>Eukaryota</taxon>
        <taxon>Fungi</taxon>
        <taxon>Dikarya</taxon>
        <taxon>Ascomycota</taxon>
        <taxon>Pezizomycotina</taxon>
        <taxon>Dothideomycetes</taxon>
        <taxon>Pleosporomycetidae</taxon>
        <taxon>Venturiales</taxon>
        <taxon>Venturiaceae</taxon>
        <taxon>Venturia</taxon>
    </lineage>
</organism>
<dbReference type="InterPro" id="IPR035396">
    <property type="entry name" value="Bac_rhamnosid6H"/>
</dbReference>
<dbReference type="PANTHER" id="PTHR13043:SF1">
    <property type="entry name" value="EXOCYST COMPLEX COMPONENT 2"/>
    <property type="match status" value="1"/>
</dbReference>
<dbReference type="InterPro" id="IPR039481">
    <property type="entry name" value="EXOC2/Sec5_N_dom"/>
</dbReference>
<keyword evidence="3" id="KW-0268">Exocytosis</keyword>
<name>A0A8H3YN55_VENIN</name>
<evidence type="ECO:0000313" key="6">
    <source>
        <dbReference type="EMBL" id="KAE9965813.1"/>
    </source>
</evidence>
<dbReference type="GO" id="GO:0000145">
    <property type="term" value="C:exocyst"/>
    <property type="evidence" value="ECO:0007669"/>
    <property type="project" value="InterPro"/>
</dbReference>
<evidence type="ECO:0000256" key="1">
    <source>
        <dbReference type="ARBA" id="ARBA00010578"/>
    </source>
</evidence>
<dbReference type="InterPro" id="IPR046341">
    <property type="entry name" value="SET_dom_sf"/>
</dbReference>
<dbReference type="Pfam" id="PF15469">
    <property type="entry name" value="Sec5"/>
    <property type="match status" value="1"/>
</dbReference>
<protein>
    <recommendedName>
        <fullName evidence="5">SET domain-containing protein</fullName>
    </recommendedName>
</protein>
<comment type="caution">
    <text evidence="6">The sequence shown here is derived from an EMBL/GenBank/DDBJ whole genome shotgun (WGS) entry which is preliminary data.</text>
</comment>
<dbReference type="CDD" id="cd20071">
    <property type="entry name" value="SET_SMYD"/>
    <property type="match status" value="1"/>
</dbReference>
<evidence type="ECO:0000259" key="5">
    <source>
        <dbReference type="PROSITE" id="PS50280"/>
    </source>
</evidence>
<proteinExistence type="inferred from homology"/>
<dbReference type="PROSITE" id="PS50280">
    <property type="entry name" value="SET"/>
    <property type="match status" value="1"/>
</dbReference>
<dbReference type="Pfam" id="PF17389">
    <property type="entry name" value="Bac_rhamnosid6H"/>
    <property type="match status" value="1"/>
</dbReference>
<dbReference type="Gene3D" id="2.170.270.10">
    <property type="entry name" value="SET domain"/>
    <property type="match status" value="1"/>
</dbReference>
<gene>
    <name evidence="6" type="ORF">BLS_007375</name>
</gene>